<name>A0A6M1TUJ3_9RHOB</name>
<dbReference type="InterPro" id="IPR034061">
    <property type="entry name" value="Peptidases_S8_Autotransporter"/>
</dbReference>
<dbReference type="PRINTS" id="PR00723">
    <property type="entry name" value="SUBTILISIN"/>
</dbReference>
<dbReference type="InterPro" id="IPR023828">
    <property type="entry name" value="Peptidase_S8_Ser-AS"/>
</dbReference>
<reference evidence="8 9" key="1">
    <citation type="submission" date="2020-02" db="EMBL/GenBank/DDBJ databases">
        <title>Rhodobacter translucens sp. nov., a novel bacterium isolated from activated sludge.</title>
        <authorList>
            <person name="Liu J."/>
        </authorList>
    </citation>
    <scope>NUCLEOTIDE SEQUENCE [LARGE SCALE GENOMIC DNA]</scope>
    <source>
        <strain evidence="8 9">HX-7-19</strain>
    </source>
</reference>
<dbReference type="PANTHER" id="PTHR43806">
    <property type="entry name" value="PEPTIDASE S8"/>
    <property type="match status" value="1"/>
</dbReference>
<evidence type="ECO:0000313" key="8">
    <source>
        <dbReference type="EMBL" id="NGQ91800.1"/>
    </source>
</evidence>
<keyword evidence="4 6" id="KW-0378">Hydrolase</keyword>
<dbReference type="Proteomes" id="UP000474758">
    <property type="component" value="Unassembled WGS sequence"/>
</dbReference>
<evidence type="ECO:0000256" key="5">
    <source>
        <dbReference type="ARBA" id="ARBA00022825"/>
    </source>
</evidence>
<accession>A0A6M1TUJ3</accession>
<dbReference type="PROSITE" id="PS51257">
    <property type="entry name" value="PROKAR_LIPOPROTEIN"/>
    <property type="match status" value="1"/>
</dbReference>
<evidence type="ECO:0000259" key="7">
    <source>
        <dbReference type="Pfam" id="PF00082"/>
    </source>
</evidence>
<dbReference type="InterPro" id="IPR015500">
    <property type="entry name" value="Peptidase_S8_subtilisin-rel"/>
</dbReference>
<dbReference type="Pfam" id="PF00082">
    <property type="entry name" value="Peptidase_S8"/>
    <property type="match status" value="1"/>
</dbReference>
<evidence type="ECO:0000256" key="4">
    <source>
        <dbReference type="ARBA" id="ARBA00022801"/>
    </source>
</evidence>
<dbReference type="Gene3D" id="3.40.50.200">
    <property type="entry name" value="Peptidase S8/S53 domain"/>
    <property type="match status" value="1"/>
</dbReference>
<dbReference type="RefSeq" id="WP_165050753.1">
    <property type="nucleotide sequence ID" value="NZ_JAALFE010000012.1"/>
</dbReference>
<evidence type="ECO:0000256" key="1">
    <source>
        <dbReference type="ARBA" id="ARBA00011073"/>
    </source>
</evidence>
<evidence type="ECO:0000256" key="3">
    <source>
        <dbReference type="ARBA" id="ARBA00022729"/>
    </source>
</evidence>
<organism evidence="8 9">
    <name type="scientific">Paragemmobacter kunshanensis</name>
    <dbReference type="NCBI Taxonomy" id="2583234"/>
    <lineage>
        <taxon>Bacteria</taxon>
        <taxon>Pseudomonadati</taxon>
        <taxon>Pseudomonadota</taxon>
        <taxon>Alphaproteobacteria</taxon>
        <taxon>Rhodobacterales</taxon>
        <taxon>Paracoccaceae</taxon>
        <taxon>Paragemmobacter</taxon>
    </lineage>
</organism>
<keyword evidence="5 6" id="KW-0720">Serine protease</keyword>
<gene>
    <name evidence="8" type="ORF">G5V65_12920</name>
</gene>
<dbReference type="SUPFAM" id="SSF52743">
    <property type="entry name" value="Subtilisin-like"/>
    <property type="match status" value="1"/>
</dbReference>
<keyword evidence="3" id="KW-0732">Signal</keyword>
<sequence>MAVQQGRRAVARGVLLTGSLAVLAGCGGGGGSGSIDLGSLARVSLGLTGAALTQMEAALDRVFINALSDFSATRLALVRNEAAFRANVLNAPGFGTVRPLQASRLDWVRSIDRETNGAVDGVPDVPDGLPDLTGAGVVLGMVDSPILASHEQFSTQAGKFLAGGGGVNEAGDEHGTFVASIMAGTGGAGGTAPTLGYAPEARIYAGQISYQPGAVLDYGALAGVMDGARAAGAVAMNNSWTLTTAGGQAATVANSSIAGMGAGFAGYVDALERFSQTGVVVFAQFNDDLASASLMAGLPAERPELEQGWLAVINVLANYNPTTDRIVAVQRQSAGCQEAARWCLAATGYITGADIDGNSDYVVGQGTSYAAPQVTGALGLLAQAFPTLTPAQLRNRLIATADNSFFTPEAFLQIVPGVEHGFSTEFGHGFINVRDALMPIGSSAAFTAAGTVVPMDQLRLSGGMLAGDALAAGLAGVQIGFNDQLSAGFAAPMAAYVAPVAVAAPARAARRWALDAAGTGAEALALAAPDGAEVNGLTAVDLFGAEGGLRLAALTDGGQGAAGLRVERVMALGAGEVTAGVAAMAGQEGLFGLDFGGGGAARAVSASLGWRQPMGGGLELALEAEMGRVDAAAGGLVSGLSGLGYNRAGAALARRSVLQGGDRLSVFVQMPVGAVSGTARMDVPQPMAAGAVAQAQPDFAAVDLSLVPEARQVDLGFEYYLPTSQRSDLVLGFAHQRNAGHVAGQTDQVAMMGWRLQF</sequence>
<dbReference type="InterPro" id="IPR036852">
    <property type="entry name" value="Peptidase_S8/S53_dom_sf"/>
</dbReference>
<dbReference type="PROSITE" id="PS00138">
    <property type="entry name" value="SUBTILASE_SER"/>
    <property type="match status" value="1"/>
</dbReference>
<dbReference type="InterPro" id="IPR000209">
    <property type="entry name" value="Peptidase_S8/S53_dom"/>
</dbReference>
<dbReference type="PANTHER" id="PTHR43806:SF11">
    <property type="entry name" value="CEREVISIN-RELATED"/>
    <property type="match status" value="1"/>
</dbReference>
<comment type="similarity">
    <text evidence="1 6">Belongs to the peptidase S8 family.</text>
</comment>
<proteinExistence type="inferred from homology"/>
<feature type="active site" description="Charge relay system" evidence="6">
    <location>
        <position position="368"/>
    </location>
</feature>
<dbReference type="InterPro" id="IPR050131">
    <property type="entry name" value="Peptidase_S8_subtilisin-like"/>
</dbReference>
<dbReference type="AlphaFoldDB" id="A0A6M1TUJ3"/>
<dbReference type="PROSITE" id="PS00137">
    <property type="entry name" value="SUBTILASE_HIS"/>
    <property type="match status" value="1"/>
</dbReference>
<comment type="caution">
    <text evidence="8">The sequence shown here is derived from an EMBL/GenBank/DDBJ whole genome shotgun (WGS) entry which is preliminary data.</text>
</comment>
<dbReference type="GO" id="GO:0004252">
    <property type="term" value="F:serine-type endopeptidase activity"/>
    <property type="evidence" value="ECO:0007669"/>
    <property type="project" value="UniProtKB-UniRule"/>
</dbReference>
<protein>
    <submittedName>
        <fullName evidence="8">S8 family serine peptidase</fullName>
    </submittedName>
</protein>
<dbReference type="InterPro" id="IPR022398">
    <property type="entry name" value="Peptidase_S8_His-AS"/>
</dbReference>
<dbReference type="CDD" id="cd04848">
    <property type="entry name" value="Peptidases_S8_Autotransporter_serine_protease_like"/>
    <property type="match status" value="1"/>
</dbReference>
<dbReference type="EMBL" id="JAALFE010000012">
    <property type="protein sequence ID" value="NGQ91800.1"/>
    <property type="molecule type" value="Genomic_DNA"/>
</dbReference>
<evidence type="ECO:0000256" key="2">
    <source>
        <dbReference type="ARBA" id="ARBA00022670"/>
    </source>
</evidence>
<keyword evidence="9" id="KW-1185">Reference proteome</keyword>
<feature type="domain" description="Peptidase S8/S53" evidence="7">
    <location>
        <begin position="134"/>
        <end position="429"/>
    </location>
</feature>
<feature type="active site" description="Charge relay system" evidence="6">
    <location>
        <position position="143"/>
    </location>
</feature>
<feature type="active site" description="Charge relay system" evidence="6">
    <location>
        <position position="174"/>
    </location>
</feature>
<keyword evidence="2 6" id="KW-0645">Protease</keyword>
<dbReference type="PROSITE" id="PS51892">
    <property type="entry name" value="SUBTILASE"/>
    <property type="match status" value="1"/>
</dbReference>
<evidence type="ECO:0000313" key="9">
    <source>
        <dbReference type="Proteomes" id="UP000474758"/>
    </source>
</evidence>
<dbReference type="GO" id="GO:0006508">
    <property type="term" value="P:proteolysis"/>
    <property type="evidence" value="ECO:0007669"/>
    <property type="project" value="UniProtKB-KW"/>
</dbReference>
<evidence type="ECO:0000256" key="6">
    <source>
        <dbReference type="PROSITE-ProRule" id="PRU01240"/>
    </source>
</evidence>